<dbReference type="PROSITE" id="PS01057">
    <property type="entry name" value="SAICAR_SYNTHETASE_1"/>
    <property type="match status" value="1"/>
</dbReference>
<keyword evidence="3 8" id="KW-0436">Ligase</keyword>
<dbReference type="InterPro" id="IPR028923">
    <property type="entry name" value="SAICAR_synt/ADE2_N"/>
</dbReference>
<evidence type="ECO:0000256" key="2">
    <source>
        <dbReference type="ARBA" id="ARBA00010190"/>
    </source>
</evidence>
<feature type="domain" description="SAICAR synthetase/ADE2 N-terminal" evidence="9">
    <location>
        <begin position="30"/>
        <end position="275"/>
    </location>
</feature>
<evidence type="ECO:0000313" key="11">
    <source>
        <dbReference type="Proteomes" id="UP000637980"/>
    </source>
</evidence>
<evidence type="ECO:0000256" key="5">
    <source>
        <dbReference type="ARBA" id="ARBA00022755"/>
    </source>
</evidence>
<protein>
    <recommendedName>
        <fullName evidence="8">Phosphoribosylaminoimidazole-succinocarboxamide synthase</fullName>
        <ecNumber evidence="8">6.3.2.6</ecNumber>
    </recommendedName>
    <alternativeName>
        <fullName evidence="8">SAICAR synthetase</fullName>
    </alternativeName>
</protein>
<organism evidence="10 11">
    <name type="scientific">Pseudovibrio japonicus</name>
    <dbReference type="NCBI Taxonomy" id="366534"/>
    <lineage>
        <taxon>Bacteria</taxon>
        <taxon>Pseudomonadati</taxon>
        <taxon>Pseudomonadota</taxon>
        <taxon>Alphaproteobacteria</taxon>
        <taxon>Hyphomicrobiales</taxon>
        <taxon>Stappiaceae</taxon>
        <taxon>Pseudovibrio</taxon>
    </lineage>
</organism>
<dbReference type="EC" id="6.3.2.6" evidence="8"/>
<evidence type="ECO:0000256" key="8">
    <source>
        <dbReference type="HAMAP-Rule" id="MF_00137"/>
    </source>
</evidence>
<keyword evidence="4 8" id="KW-0547">Nucleotide-binding</keyword>
<evidence type="ECO:0000256" key="7">
    <source>
        <dbReference type="ARBA" id="ARBA00048475"/>
    </source>
</evidence>
<comment type="catalytic activity">
    <reaction evidence="7 8">
        <text>5-amino-1-(5-phospho-D-ribosyl)imidazole-4-carboxylate + L-aspartate + ATP = (2S)-2-[5-amino-1-(5-phospho-beta-D-ribosyl)imidazole-4-carboxamido]succinate + ADP + phosphate + 2 H(+)</text>
        <dbReference type="Rhea" id="RHEA:22628"/>
        <dbReference type="ChEBI" id="CHEBI:15378"/>
        <dbReference type="ChEBI" id="CHEBI:29991"/>
        <dbReference type="ChEBI" id="CHEBI:30616"/>
        <dbReference type="ChEBI" id="CHEBI:43474"/>
        <dbReference type="ChEBI" id="CHEBI:58443"/>
        <dbReference type="ChEBI" id="CHEBI:77657"/>
        <dbReference type="ChEBI" id="CHEBI:456216"/>
        <dbReference type="EC" id="6.3.2.6"/>
    </reaction>
</comment>
<dbReference type="NCBIfam" id="NF009251">
    <property type="entry name" value="PRK12607.1"/>
    <property type="match status" value="1"/>
</dbReference>
<dbReference type="PANTHER" id="PTHR43700:SF1">
    <property type="entry name" value="PHOSPHORIBOSYLAMINOIMIDAZOLE-SUCCINOCARBOXAMIDE SYNTHASE"/>
    <property type="match status" value="1"/>
</dbReference>
<accession>A0ABQ3EE63</accession>
<dbReference type="HAMAP" id="MF_00137">
    <property type="entry name" value="SAICAR_synth"/>
    <property type="match status" value="1"/>
</dbReference>
<dbReference type="InterPro" id="IPR018236">
    <property type="entry name" value="SAICAR_synthetase_CS"/>
</dbReference>
<dbReference type="Gene3D" id="3.30.470.20">
    <property type="entry name" value="ATP-grasp fold, B domain"/>
    <property type="match status" value="1"/>
</dbReference>
<dbReference type="CDD" id="cd01414">
    <property type="entry name" value="SAICAR_synt_Sc"/>
    <property type="match status" value="1"/>
</dbReference>
<evidence type="ECO:0000256" key="1">
    <source>
        <dbReference type="ARBA" id="ARBA00004672"/>
    </source>
</evidence>
<comment type="pathway">
    <text evidence="1 8">Purine metabolism; IMP biosynthesis via de novo pathway; 5-amino-1-(5-phospho-D-ribosyl)imidazole-4-carboxamide from 5-amino-1-(5-phospho-D-ribosyl)imidazole-4-carboxylate: step 1/2.</text>
</comment>
<dbReference type="Gene3D" id="3.30.200.20">
    <property type="entry name" value="Phosphorylase Kinase, domain 1"/>
    <property type="match status" value="1"/>
</dbReference>
<reference evidence="11" key="1">
    <citation type="journal article" date="2019" name="Int. J. Syst. Evol. Microbiol.">
        <title>The Global Catalogue of Microorganisms (GCM) 10K type strain sequencing project: providing services to taxonomists for standard genome sequencing and annotation.</title>
        <authorList>
            <consortium name="The Broad Institute Genomics Platform"/>
            <consortium name="The Broad Institute Genome Sequencing Center for Infectious Disease"/>
            <person name="Wu L."/>
            <person name="Ma J."/>
        </authorList>
    </citation>
    <scope>NUCLEOTIDE SEQUENCE [LARGE SCALE GENOMIC DNA]</scope>
    <source>
        <strain evidence="11">KCTC 12861</strain>
    </source>
</reference>
<keyword evidence="5 8" id="KW-0658">Purine biosynthesis</keyword>
<evidence type="ECO:0000256" key="6">
    <source>
        <dbReference type="ARBA" id="ARBA00022840"/>
    </source>
</evidence>
<dbReference type="EMBL" id="BMXE01000004">
    <property type="protein sequence ID" value="GHB35069.1"/>
    <property type="molecule type" value="Genomic_DNA"/>
</dbReference>
<dbReference type="PROSITE" id="PS01058">
    <property type="entry name" value="SAICAR_SYNTHETASE_2"/>
    <property type="match status" value="1"/>
</dbReference>
<proteinExistence type="inferred from homology"/>
<keyword evidence="6 8" id="KW-0067">ATP-binding</keyword>
<evidence type="ECO:0000259" key="9">
    <source>
        <dbReference type="Pfam" id="PF01259"/>
    </source>
</evidence>
<evidence type="ECO:0000256" key="4">
    <source>
        <dbReference type="ARBA" id="ARBA00022741"/>
    </source>
</evidence>
<dbReference type="NCBIfam" id="NF010568">
    <property type="entry name" value="PRK13961.1"/>
    <property type="match status" value="1"/>
</dbReference>
<comment type="similarity">
    <text evidence="2 8">Belongs to the SAICAR synthetase family.</text>
</comment>
<evidence type="ECO:0000256" key="3">
    <source>
        <dbReference type="ARBA" id="ARBA00022598"/>
    </source>
</evidence>
<gene>
    <name evidence="8 10" type="primary">purC</name>
    <name evidence="10" type="ORF">GCM10007094_25690</name>
</gene>
<dbReference type="SUPFAM" id="SSF56104">
    <property type="entry name" value="SAICAR synthase-like"/>
    <property type="match status" value="1"/>
</dbReference>
<comment type="caution">
    <text evidence="10">The sequence shown here is derived from an EMBL/GenBank/DDBJ whole genome shotgun (WGS) entry which is preliminary data.</text>
</comment>
<name>A0ABQ3EE63_9HYPH</name>
<dbReference type="Pfam" id="PF01259">
    <property type="entry name" value="SAICAR_synt"/>
    <property type="match status" value="1"/>
</dbReference>
<dbReference type="PANTHER" id="PTHR43700">
    <property type="entry name" value="PHOSPHORIBOSYLAMINOIMIDAZOLE-SUCCINOCARBOXAMIDE SYNTHASE"/>
    <property type="match status" value="1"/>
</dbReference>
<keyword evidence="11" id="KW-1185">Reference proteome</keyword>
<evidence type="ECO:0000313" key="10">
    <source>
        <dbReference type="EMBL" id="GHB35069.1"/>
    </source>
</evidence>
<sequence>MQHSINEAKDLSMVLTDAKYPELPGFRSNKVRDTYQLPGGKRLLISTDRQSAFDQILAAVPYKGQVLTQVARYWFDQTQDICPNHVISYPDPNVVLVKDLNMLPVEVVVRGYLTGSTNTSIWPMYEQGQREVYGHKLPDGLKKNQKLPKLLITPTTKPVDGGHDAPITEEEILQSQLVKPEHWHEIVEKSLALFTRGQELAAQKGLILVDTKYEFGLDENGTVVIADEIHTPDSSRYWIAGSYQERLDAGKEPESLDKEFLRLWVAGQCDPYKDPIPEIPEETLLEFSNKYISLFEKVTGQTFEKPDQSISVHDRIHNALAKALPEYF</sequence>
<dbReference type="Proteomes" id="UP000637980">
    <property type="component" value="Unassembled WGS sequence"/>
</dbReference>